<dbReference type="Proteomes" id="UP000594638">
    <property type="component" value="Unassembled WGS sequence"/>
</dbReference>
<feature type="domain" description="EF-hand" evidence="5">
    <location>
        <begin position="153"/>
        <end position="184"/>
    </location>
</feature>
<dbReference type="GO" id="GO:0005509">
    <property type="term" value="F:calcium ion binding"/>
    <property type="evidence" value="ECO:0007669"/>
    <property type="project" value="InterPro"/>
</dbReference>
<evidence type="ECO:0000256" key="2">
    <source>
        <dbReference type="ARBA" id="ARBA00022737"/>
    </source>
</evidence>
<evidence type="ECO:0000313" key="6">
    <source>
        <dbReference type="EMBL" id="CAA2983966.1"/>
    </source>
</evidence>
<reference evidence="6 7" key="1">
    <citation type="submission" date="2019-12" db="EMBL/GenBank/DDBJ databases">
        <authorList>
            <person name="Alioto T."/>
            <person name="Alioto T."/>
            <person name="Gomez Garrido J."/>
        </authorList>
    </citation>
    <scope>NUCLEOTIDE SEQUENCE [LARGE SCALE GENOMIC DNA]</scope>
</reference>
<accession>A0A8S0RXD0</accession>
<dbReference type="Pfam" id="PF13499">
    <property type="entry name" value="EF-hand_7"/>
    <property type="match status" value="2"/>
</dbReference>
<dbReference type="InterPro" id="IPR039647">
    <property type="entry name" value="EF_hand_pair_protein_CML-like"/>
</dbReference>
<feature type="domain" description="EF-hand" evidence="5">
    <location>
        <begin position="49"/>
        <end position="84"/>
    </location>
</feature>
<organism evidence="6 7">
    <name type="scientific">Olea europaea subsp. europaea</name>
    <dbReference type="NCBI Taxonomy" id="158383"/>
    <lineage>
        <taxon>Eukaryota</taxon>
        <taxon>Viridiplantae</taxon>
        <taxon>Streptophyta</taxon>
        <taxon>Embryophyta</taxon>
        <taxon>Tracheophyta</taxon>
        <taxon>Spermatophyta</taxon>
        <taxon>Magnoliopsida</taxon>
        <taxon>eudicotyledons</taxon>
        <taxon>Gunneridae</taxon>
        <taxon>Pentapetalae</taxon>
        <taxon>asterids</taxon>
        <taxon>lamiids</taxon>
        <taxon>Lamiales</taxon>
        <taxon>Oleaceae</taxon>
        <taxon>Oleeae</taxon>
        <taxon>Olea</taxon>
    </lineage>
</organism>
<dbReference type="InterPro" id="IPR018247">
    <property type="entry name" value="EF_Hand_1_Ca_BS"/>
</dbReference>
<keyword evidence="1" id="KW-0479">Metal-binding</keyword>
<dbReference type="SUPFAM" id="SSF47473">
    <property type="entry name" value="EF-hand"/>
    <property type="match status" value="1"/>
</dbReference>
<evidence type="ECO:0000313" key="7">
    <source>
        <dbReference type="Proteomes" id="UP000594638"/>
    </source>
</evidence>
<dbReference type="InterPro" id="IPR011992">
    <property type="entry name" value="EF-hand-dom_pair"/>
</dbReference>
<evidence type="ECO:0000256" key="1">
    <source>
        <dbReference type="ARBA" id="ARBA00022723"/>
    </source>
</evidence>
<keyword evidence="2" id="KW-0677">Repeat</keyword>
<evidence type="ECO:0000256" key="4">
    <source>
        <dbReference type="SAM" id="MobiDB-lite"/>
    </source>
</evidence>
<dbReference type="PROSITE" id="PS00018">
    <property type="entry name" value="EF_HAND_1"/>
    <property type="match status" value="3"/>
</dbReference>
<dbReference type="Gene3D" id="1.10.238.10">
    <property type="entry name" value="EF-hand"/>
    <property type="match status" value="2"/>
</dbReference>
<name>A0A8S0RXD0_OLEEU</name>
<evidence type="ECO:0000259" key="5">
    <source>
        <dbReference type="PROSITE" id="PS50222"/>
    </source>
</evidence>
<dbReference type="Gramene" id="OE9A020186T1">
    <property type="protein sequence ID" value="OE9A020186C1"/>
    <property type="gene ID" value="OE9A020186"/>
</dbReference>
<dbReference type="PANTHER" id="PTHR10891">
    <property type="entry name" value="EF-HAND CALCIUM-BINDING DOMAIN CONTAINING PROTEIN"/>
    <property type="match status" value="1"/>
</dbReference>
<dbReference type="CDD" id="cd00051">
    <property type="entry name" value="EFh"/>
    <property type="match status" value="2"/>
</dbReference>
<proteinExistence type="predicted"/>
<dbReference type="AlphaFoldDB" id="A0A8S0RXD0"/>
<dbReference type="GO" id="GO:0043226">
    <property type="term" value="C:organelle"/>
    <property type="evidence" value="ECO:0007669"/>
    <property type="project" value="UniProtKB-ARBA"/>
</dbReference>
<dbReference type="FunFam" id="1.10.238.10:FF:000178">
    <property type="entry name" value="Calmodulin-2 A"/>
    <property type="match status" value="1"/>
</dbReference>
<dbReference type="OrthoDB" id="26525at2759"/>
<dbReference type="EMBL" id="CACTIH010003748">
    <property type="protein sequence ID" value="CAA2983966.1"/>
    <property type="molecule type" value="Genomic_DNA"/>
</dbReference>
<dbReference type="PROSITE" id="PS50222">
    <property type="entry name" value="EF_HAND_2"/>
    <property type="match status" value="3"/>
</dbReference>
<sequence length="184" mass="20630">MAARIAKSLKLRFVSKPKTPSPPSIPQSPITAHGGSGGSGRFSALQTPTKEDETRQVFSYFDNDNDGRISVDELMAYFTSIGESITHDEAQKIVQEFDKNGDNLLEFEEFVGLMEKDDNILKMAFEVFEIEKGSGCITAEGLRQVFRRLGNAKSYQECESMIRVFDLDGNGVLDFYEFQKMMAN</sequence>
<gene>
    <name evidence="6" type="ORF">OLEA9_A020186</name>
</gene>
<feature type="domain" description="EF-hand" evidence="5">
    <location>
        <begin position="85"/>
        <end position="120"/>
    </location>
</feature>
<dbReference type="InterPro" id="IPR002048">
    <property type="entry name" value="EF_hand_dom"/>
</dbReference>
<keyword evidence="3" id="KW-0106">Calcium</keyword>
<protein>
    <submittedName>
        <fullName evidence="6">Probable calcium-binding CML41</fullName>
    </submittedName>
</protein>
<keyword evidence="7" id="KW-1185">Reference proteome</keyword>
<evidence type="ECO:0000256" key="3">
    <source>
        <dbReference type="ARBA" id="ARBA00022837"/>
    </source>
</evidence>
<feature type="region of interest" description="Disordered" evidence="4">
    <location>
        <begin position="13"/>
        <end position="51"/>
    </location>
</feature>
<dbReference type="SMART" id="SM00054">
    <property type="entry name" value="EFh"/>
    <property type="match status" value="3"/>
</dbReference>
<comment type="caution">
    <text evidence="6">The sequence shown here is derived from an EMBL/GenBank/DDBJ whole genome shotgun (WGS) entry which is preliminary data.</text>
</comment>